<protein>
    <submittedName>
        <fullName evidence="1">Uncharacterized protein</fullName>
    </submittedName>
</protein>
<proteinExistence type="predicted"/>
<organism evidence="1 2">
    <name type="scientific">Anopheles quadriannulatus</name>
    <name type="common">Mosquito</name>
    <dbReference type="NCBI Taxonomy" id="34691"/>
    <lineage>
        <taxon>Eukaryota</taxon>
        <taxon>Metazoa</taxon>
        <taxon>Ecdysozoa</taxon>
        <taxon>Arthropoda</taxon>
        <taxon>Hexapoda</taxon>
        <taxon>Insecta</taxon>
        <taxon>Pterygota</taxon>
        <taxon>Neoptera</taxon>
        <taxon>Endopterygota</taxon>
        <taxon>Diptera</taxon>
        <taxon>Nematocera</taxon>
        <taxon>Culicoidea</taxon>
        <taxon>Culicidae</taxon>
        <taxon>Anophelinae</taxon>
        <taxon>Anopheles</taxon>
    </lineage>
</organism>
<keyword evidence="2" id="KW-1185">Reference proteome</keyword>
<dbReference type="Proteomes" id="UP000076407">
    <property type="component" value="Unassembled WGS sequence"/>
</dbReference>
<dbReference type="EnsemblMetazoa" id="AQUA014605-RA">
    <property type="protein sequence ID" value="AQUA014605-PA"/>
    <property type="gene ID" value="AQUA014605"/>
</dbReference>
<accession>A0A182XRY7</accession>
<dbReference type="AlphaFoldDB" id="A0A182XRY7"/>
<name>A0A182XRY7_ANOQN</name>
<sequence>MQFRAKCFNQFYFFYTQHQIKSN</sequence>
<evidence type="ECO:0000313" key="1">
    <source>
        <dbReference type="EnsemblMetazoa" id="AQUA014605-PA"/>
    </source>
</evidence>
<evidence type="ECO:0000313" key="2">
    <source>
        <dbReference type="Proteomes" id="UP000076407"/>
    </source>
</evidence>
<reference evidence="1" key="1">
    <citation type="submission" date="2020-05" db="UniProtKB">
        <authorList>
            <consortium name="EnsemblMetazoa"/>
        </authorList>
    </citation>
    <scope>IDENTIFICATION</scope>
    <source>
        <strain evidence="1">SANGQUA</strain>
    </source>
</reference>
<dbReference type="VEuPathDB" id="VectorBase:AQUA014605"/>